<accession>A0A418ASB5</accession>
<dbReference type="EMBL" id="QUSY01000634">
    <property type="protein sequence ID" value="RHY28155.1"/>
    <property type="molecule type" value="Genomic_DNA"/>
</dbReference>
<dbReference type="InterPro" id="IPR045520">
    <property type="entry name" value="GPAT/DHAPAT_C"/>
</dbReference>
<dbReference type="GO" id="GO:0008654">
    <property type="term" value="P:phospholipid biosynthetic process"/>
    <property type="evidence" value="ECO:0007669"/>
    <property type="project" value="TreeGrafter"/>
</dbReference>
<evidence type="ECO:0000259" key="2">
    <source>
        <dbReference type="SMART" id="SM00563"/>
    </source>
</evidence>
<dbReference type="SMART" id="SM00563">
    <property type="entry name" value="PlsC"/>
    <property type="match status" value="1"/>
</dbReference>
<dbReference type="AlphaFoldDB" id="A0A418ASB5"/>
<dbReference type="GO" id="GO:0004366">
    <property type="term" value="F:glycerol-3-phosphate O-acyltransferase activity"/>
    <property type="evidence" value="ECO:0007669"/>
    <property type="project" value="TreeGrafter"/>
</dbReference>
<dbReference type="PANTHER" id="PTHR12563">
    <property type="entry name" value="GLYCEROL-3-PHOSPHATE ACYLTRANSFERASE"/>
    <property type="match status" value="1"/>
</dbReference>
<dbReference type="InterPro" id="IPR022284">
    <property type="entry name" value="GPAT/DHAPAT"/>
</dbReference>
<dbReference type="GO" id="GO:0019432">
    <property type="term" value="P:triglyceride biosynthetic process"/>
    <property type="evidence" value="ECO:0007669"/>
    <property type="project" value="TreeGrafter"/>
</dbReference>
<sequence>MALSTERMLEWDPDHHAISFPGLLPDISWAFTSSRKPGYTTSGIWGRFMGLTGWKEGVHHEATYVPRVPADPLSAIHDHVLHSTGVQQVLANAMHVNPNADRAAMERQVHEMLTRMAATINYKTVRVAGWLLRKVWRQMYEKIIVDEAGLETIRKLVQARDGPLVLIPTHRSYVDFLMMTYLFFAYNIPVPHIFAGEDFLNMGYARDDGGTWYDFYLLTKGHTVEFFLEGTRSRSGKQLPPQFGMLSTVVKCFESGRVDNLSVHQKELLGEGKVKESVSALLKSYHVLRQDFGSVSVRFGPPIHLNEFVGAYKASPPVDSKTHQTVSLVTDLAYTITASMIRRATCTPCHLVATILLMFRNGVTKALTLLGNLICWRRSNLVEPAITNTTCSKQTLLDKALFLHDILAVEFVRKDYGDSRADLEHALSMLTQRRVLSVDSQTSTVALTDASQPTLSLLCAVLWPFIDSYWVALTSLVAIKGGERISPKALVKRMQWLAETVRDRARRSHCRTWSSSH</sequence>
<dbReference type="InterPro" id="IPR002123">
    <property type="entry name" value="Plipid/glycerol_acylTrfase"/>
</dbReference>
<comment type="caution">
    <text evidence="3">The sequence shown here is derived from an EMBL/GenBank/DDBJ whole genome shotgun (WGS) entry which is preliminary data.</text>
</comment>
<dbReference type="PANTHER" id="PTHR12563:SF17">
    <property type="entry name" value="DIHYDROXYACETONE PHOSPHATE ACYLTRANSFERASE"/>
    <property type="match status" value="1"/>
</dbReference>
<protein>
    <recommendedName>
        <fullName evidence="2">Phospholipid/glycerol acyltransferase domain-containing protein</fullName>
    </recommendedName>
</protein>
<dbReference type="GO" id="GO:0006072">
    <property type="term" value="P:glycerol-3-phosphate metabolic process"/>
    <property type="evidence" value="ECO:0007669"/>
    <property type="project" value="TreeGrafter"/>
</dbReference>
<name>A0A418ASB5_9STRA</name>
<reference evidence="3 4" key="1">
    <citation type="submission" date="2018-08" db="EMBL/GenBank/DDBJ databases">
        <title>Aphanomyces genome sequencing and annotation.</title>
        <authorList>
            <person name="Minardi D."/>
            <person name="Oidtmann B."/>
            <person name="Van Der Giezen M."/>
            <person name="Studholme D.J."/>
        </authorList>
    </citation>
    <scope>NUCLEOTIDE SEQUENCE [LARGE SCALE GENOMIC DNA]</scope>
    <source>
        <strain evidence="3 4">NJM0002</strain>
    </source>
</reference>
<feature type="non-terminal residue" evidence="3">
    <location>
        <position position="517"/>
    </location>
</feature>
<gene>
    <name evidence="3" type="ORF">DYB32_010197</name>
</gene>
<proteinExistence type="predicted"/>
<dbReference type="GO" id="GO:0006631">
    <property type="term" value="P:fatty acid metabolic process"/>
    <property type="evidence" value="ECO:0007669"/>
    <property type="project" value="TreeGrafter"/>
</dbReference>
<dbReference type="SUPFAM" id="SSF69593">
    <property type="entry name" value="Glycerol-3-phosphate (1)-acyltransferase"/>
    <property type="match status" value="1"/>
</dbReference>
<dbReference type="Pfam" id="PF01553">
    <property type="entry name" value="Acyltransferase"/>
    <property type="match status" value="1"/>
</dbReference>
<evidence type="ECO:0000256" key="1">
    <source>
        <dbReference type="ARBA" id="ARBA00004184"/>
    </source>
</evidence>
<evidence type="ECO:0000313" key="4">
    <source>
        <dbReference type="Proteomes" id="UP000285060"/>
    </source>
</evidence>
<organism evidence="3 4">
    <name type="scientific">Aphanomyces invadans</name>
    <dbReference type="NCBI Taxonomy" id="157072"/>
    <lineage>
        <taxon>Eukaryota</taxon>
        <taxon>Sar</taxon>
        <taxon>Stramenopiles</taxon>
        <taxon>Oomycota</taxon>
        <taxon>Saprolegniomycetes</taxon>
        <taxon>Saprolegniales</taxon>
        <taxon>Verrucalvaceae</taxon>
        <taxon>Aphanomyces</taxon>
    </lineage>
</organism>
<dbReference type="Proteomes" id="UP000285060">
    <property type="component" value="Unassembled WGS sequence"/>
</dbReference>
<evidence type="ECO:0000313" key="3">
    <source>
        <dbReference type="EMBL" id="RHY28155.1"/>
    </source>
</evidence>
<dbReference type="GO" id="GO:0031966">
    <property type="term" value="C:mitochondrial membrane"/>
    <property type="evidence" value="ECO:0007669"/>
    <property type="project" value="TreeGrafter"/>
</dbReference>
<comment type="subcellular location">
    <subcellularLocation>
        <location evidence="1">Endomembrane system</location>
        <topology evidence="1">Peripheral membrane protein</topology>
    </subcellularLocation>
</comment>
<keyword evidence="4" id="KW-1185">Reference proteome</keyword>
<dbReference type="VEuPathDB" id="FungiDB:H310_01792"/>
<dbReference type="Pfam" id="PF19277">
    <property type="entry name" value="GPAT_C"/>
    <property type="match status" value="2"/>
</dbReference>
<feature type="domain" description="Phospholipid/glycerol acyltransferase" evidence="2">
    <location>
        <begin position="164"/>
        <end position="286"/>
    </location>
</feature>
<dbReference type="GO" id="GO:0012505">
    <property type="term" value="C:endomembrane system"/>
    <property type="evidence" value="ECO:0007669"/>
    <property type="project" value="UniProtKB-SubCell"/>
</dbReference>